<keyword evidence="1" id="KW-0418">Kinase</keyword>
<reference evidence="1" key="1">
    <citation type="submission" date="2021-10" db="EMBL/GenBank/DDBJ databases">
        <title>Psilocybe cubensis genome.</title>
        <authorList>
            <person name="Mckernan K.J."/>
            <person name="Crawford S."/>
            <person name="Trippe A."/>
            <person name="Kane L.T."/>
            <person name="Mclaughlin S."/>
        </authorList>
    </citation>
    <scope>NUCLEOTIDE SEQUENCE</scope>
    <source>
        <strain evidence="1">MGC-MH-2018</strain>
    </source>
</reference>
<name>A0ACB8H4Y7_PSICU</name>
<proteinExistence type="predicted"/>
<comment type="caution">
    <text evidence="1">The sequence shown here is derived from an EMBL/GenBank/DDBJ whole genome shotgun (WGS) entry which is preliminary data.</text>
</comment>
<evidence type="ECO:0000313" key="1">
    <source>
        <dbReference type="EMBL" id="KAH9482712.1"/>
    </source>
</evidence>
<evidence type="ECO:0000313" key="2">
    <source>
        <dbReference type="Proteomes" id="UP000664032"/>
    </source>
</evidence>
<dbReference type="Proteomes" id="UP000664032">
    <property type="component" value="Unassembled WGS sequence"/>
</dbReference>
<dbReference type="EMBL" id="JAFIQS020000004">
    <property type="protein sequence ID" value="KAH9482712.1"/>
    <property type="molecule type" value="Genomic_DNA"/>
</dbReference>
<gene>
    <name evidence="1" type="ORF">JR316_0004812</name>
</gene>
<organism evidence="1 2">
    <name type="scientific">Psilocybe cubensis</name>
    <name type="common">Psychedelic mushroom</name>
    <name type="synonym">Stropharia cubensis</name>
    <dbReference type="NCBI Taxonomy" id="181762"/>
    <lineage>
        <taxon>Eukaryota</taxon>
        <taxon>Fungi</taxon>
        <taxon>Dikarya</taxon>
        <taxon>Basidiomycota</taxon>
        <taxon>Agaricomycotina</taxon>
        <taxon>Agaricomycetes</taxon>
        <taxon>Agaricomycetidae</taxon>
        <taxon>Agaricales</taxon>
        <taxon>Agaricineae</taxon>
        <taxon>Strophariaceae</taxon>
        <taxon>Psilocybe</taxon>
    </lineage>
</organism>
<keyword evidence="2" id="KW-1185">Reference proteome</keyword>
<keyword evidence="1" id="KW-0808">Transferase</keyword>
<protein>
    <submittedName>
        <fullName evidence="1">Casein kinase II subunit beta-2</fullName>
    </submittedName>
</protein>
<accession>A0ACB8H4Y7</accession>
<sequence>MSAGRNLMQFEKQSPPPQERALDETTQAERIDVPPASPQGIRPSKIYQPLSFPVIVLLMPAAVFGVLARLGLVALMTFDGNSVFPLAYVQAVGCLIMGVGLRMKEPIGQFYGPLYTALTTGFCGSLTTFSSWQADIFNAWINARQFQRGGLRDFVDGVGVSAITLSLSVASLSFGYNLASVVAPMVPQLGFARPVVRYGLSCVSLLIYGATFFTYFFLPAKYRHQATAALIFSFPGALTRYLLSIALNRRMKALPLGTLTANTLGTALLAAFHVLQNLSNPVSPTACSLLQGLIDGYCGCLTTVSTFAAEIKDLPIWKACRYAVISWLFGQVMMVLIFGSSIWTGRAREQITYSLDCYTNQAASYVSSRRMIGVGIPVAIIQVGQDPSTGGLTANCEEMASRPRAAAEDPQRPVADEEPVSGAGEGDEIMEEAEQEDGYTSSTPTSTLTWISWFCSLPGHEYFCEVTEDFIEDDFNLTGLNTMVPFWKEAMEMVLDVEPDEDTSKIPDVSIVESSAEMLYGLVHQRYILTRAGLQAMAEKYESGVFGTCPRVYCVGCNVVPCGRVDIPGNDTVKLFCPNCNDIYVPPSSRFQGVDGAFFGTTFAHLFFQTYRELAPAPFWKAPSAGGSPLSPRSVSGSNGSRTSPFVNPNPHGGQKRAAGYVYVPRIYGFKVSERAKSGPRMQWLRLRPESPEELDSVDWRGRWINEDDEYDDDEEEEEEDRRMEDFDPDAGDDDDDDEEEEEEEEAGASQPKGGKSGKQIANSTTPVQSTLSPTVTASHSARTSPTSSLAPPTPEVRPLIDLSVYGVSSFGHSLGEGKVKVVRQTWMPRTDWAGTAQV</sequence>